<evidence type="ECO:0008006" key="2">
    <source>
        <dbReference type="Google" id="ProtNLM"/>
    </source>
</evidence>
<sequence>MVVWVRRDAAAETPVDHLTVYLEDGVETRTAEGGQSSPMHVVDLSTTQGLSLTVRGRQTDTPGLHDELFQRAVQRRKGIRRSELQQTQMTVDPHAWGYQAVQLPGSPSATRRVRIYQRGALPFSLQSEPSPNTTPPEQIVYISGGVNLLVDGLDGLGTVDLSADRAIIWTTALAGDGFQLDVVQTRDTPYEVYLEGNIVIRQGTNVIRAERAYYDAREERALVHNAELKAFLPDADVSVRVRAERLRQVSAASFHAQNAWLSTSQLGRPGYRLQATDVFLEQRPTAWFGDNSQPAIDPLTGSPVVELHPWATALNSTLFVGEAPIFYSPYLSVPAEDPGIPLQSVTFRQDSIFGTQVRTRWDAFQLFGLERPENARWSAEFDFLSERGPLLSTDGDYRGVDAYGNPYFGNGLATYVHDDGHDNLGLGRRDLDPNDPNRGLLQWQHRHWFPNDLMLQTEIGYASDRNFREQYYELDFDRGKDLETLGYLKQQQDNWAWSLLVQPQVNEFENKTQWLPRGDLYVLGQPLLNGWLNWSSHTSAAYATLEPAAAPTDPDDLFTPLPYYTSADGLVAMTRHELSLPFNVGQMKLSPYALGEAAFWSDGFTQESIDRFYGRAGVRGSLLFWRVFPYVQSDVFNLSGLAHKMLFDFDYGWADSSRDLSEIPQWNEFDDDAQERFRERLVVNTFGGVLPPEFDPRYYAVRTGAGGSVTAPYHELVDDQQALRLGWRHRLQTKVGPPERQRIKDWMTLDLGVTYFPDAARDNFGEEFGLFTTRYAWHVGDRTSILASSLFDFFDDAQNLWSVGVLSQRSVRGSVYVGFRQIQGGPLDSQILTASYSYQMSPKWISTASTAFDIGEGENRGQSLTISRLGEWSIVHFGFNFDASKNNVGLSIAIEPRLGQKGLATPQLSPLLNQY</sequence>
<dbReference type="GO" id="GO:0009279">
    <property type="term" value="C:cell outer membrane"/>
    <property type="evidence" value="ECO:0007669"/>
    <property type="project" value="TreeGrafter"/>
</dbReference>
<dbReference type="PANTHER" id="PTHR30189:SF1">
    <property type="entry name" value="LPS-ASSEMBLY PROTEIN LPTD"/>
    <property type="match status" value="1"/>
</dbReference>
<accession>A0A7C2K1L7</accession>
<dbReference type="InterPro" id="IPR050218">
    <property type="entry name" value="LptD"/>
</dbReference>
<dbReference type="EMBL" id="DSOK01000316">
    <property type="protein sequence ID" value="HEN16047.1"/>
    <property type="molecule type" value="Genomic_DNA"/>
</dbReference>
<dbReference type="GO" id="GO:1990351">
    <property type="term" value="C:transporter complex"/>
    <property type="evidence" value="ECO:0007669"/>
    <property type="project" value="TreeGrafter"/>
</dbReference>
<organism evidence="1">
    <name type="scientific">Schlesneria paludicola</name>
    <dbReference type="NCBI Taxonomy" id="360056"/>
    <lineage>
        <taxon>Bacteria</taxon>
        <taxon>Pseudomonadati</taxon>
        <taxon>Planctomycetota</taxon>
        <taxon>Planctomycetia</taxon>
        <taxon>Planctomycetales</taxon>
        <taxon>Planctomycetaceae</taxon>
        <taxon>Schlesneria</taxon>
    </lineage>
</organism>
<name>A0A7C2K1L7_9PLAN</name>
<gene>
    <name evidence="1" type="ORF">ENQ76_11345</name>
</gene>
<proteinExistence type="predicted"/>
<protein>
    <recommendedName>
        <fullName evidence="2">LPS-assembly protein LptD</fullName>
    </recommendedName>
</protein>
<dbReference type="PANTHER" id="PTHR30189">
    <property type="entry name" value="LPS-ASSEMBLY PROTEIN"/>
    <property type="match status" value="1"/>
</dbReference>
<reference evidence="1" key="1">
    <citation type="journal article" date="2020" name="mSystems">
        <title>Genome- and Community-Level Interaction Insights into Carbon Utilization and Element Cycling Functions of Hydrothermarchaeota in Hydrothermal Sediment.</title>
        <authorList>
            <person name="Zhou Z."/>
            <person name="Liu Y."/>
            <person name="Xu W."/>
            <person name="Pan J."/>
            <person name="Luo Z.H."/>
            <person name="Li M."/>
        </authorList>
    </citation>
    <scope>NUCLEOTIDE SEQUENCE [LARGE SCALE GENOMIC DNA]</scope>
    <source>
        <strain evidence="1">SpSt-339</strain>
    </source>
</reference>
<dbReference type="AlphaFoldDB" id="A0A7C2K1L7"/>
<evidence type="ECO:0000313" key="1">
    <source>
        <dbReference type="EMBL" id="HEN16047.1"/>
    </source>
</evidence>
<comment type="caution">
    <text evidence="1">The sequence shown here is derived from an EMBL/GenBank/DDBJ whole genome shotgun (WGS) entry which is preliminary data.</text>
</comment>